<dbReference type="RefSeq" id="WP_072575976.1">
    <property type="nucleotide sequence ID" value="NZ_LWHB01000040.1"/>
</dbReference>
<dbReference type="PROSITE" id="PS51257">
    <property type="entry name" value="PROKAR_LIPOPROTEIN"/>
    <property type="match status" value="1"/>
</dbReference>
<evidence type="ECO:0000313" key="2">
    <source>
        <dbReference type="Proteomes" id="UP000254601"/>
    </source>
</evidence>
<accession>A0A380MKA0</accession>
<evidence type="ECO:0008006" key="3">
    <source>
        <dbReference type="Google" id="ProtNLM"/>
    </source>
</evidence>
<dbReference type="AlphaFoldDB" id="A0A380MKA0"/>
<dbReference type="EMBL" id="UHIC01000001">
    <property type="protein sequence ID" value="SUO93065.1"/>
    <property type="molecule type" value="Genomic_DNA"/>
</dbReference>
<proteinExistence type="predicted"/>
<organism evidence="1 2">
    <name type="scientific">Suttonella ornithocola</name>
    <dbReference type="NCBI Taxonomy" id="279832"/>
    <lineage>
        <taxon>Bacteria</taxon>
        <taxon>Pseudomonadati</taxon>
        <taxon>Pseudomonadota</taxon>
        <taxon>Gammaproteobacteria</taxon>
        <taxon>Cardiobacteriales</taxon>
        <taxon>Cardiobacteriaceae</taxon>
        <taxon>Suttonella</taxon>
    </lineage>
</organism>
<gene>
    <name evidence="1" type="ORF">NCTC13337_00040</name>
</gene>
<reference evidence="1 2" key="1">
    <citation type="submission" date="2018-06" db="EMBL/GenBank/DDBJ databases">
        <authorList>
            <consortium name="Pathogen Informatics"/>
            <person name="Doyle S."/>
        </authorList>
    </citation>
    <scope>NUCLEOTIDE SEQUENCE [LARGE SCALE GENOMIC DNA]</scope>
    <source>
        <strain evidence="1 2">NCTC13337</strain>
    </source>
</reference>
<dbReference type="Proteomes" id="UP000254601">
    <property type="component" value="Unassembled WGS sequence"/>
</dbReference>
<name>A0A380MKA0_9GAMM</name>
<sequence>MNKKIGLLSLGLLVGCVQGFSGLPKLNNQETIIWHYNCKDGTALNVEYAYMGDTYTATIQLSEEGKKVLEQVEPKVFVLEEYRWSSHDGRNFMLSDKDKVLRQQCVAMNAIASDAMTHYGGSF</sequence>
<keyword evidence="2" id="KW-1185">Reference proteome</keyword>
<protein>
    <recommendedName>
        <fullName evidence="3">Membrane-bound lysozyme-inhibitor of c-type lysozyme</fullName>
    </recommendedName>
</protein>
<evidence type="ECO:0000313" key="1">
    <source>
        <dbReference type="EMBL" id="SUO93065.1"/>
    </source>
</evidence>